<dbReference type="PROSITE" id="PS50280">
    <property type="entry name" value="SET"/>
    <property type="match status" value="1"/>
</dbReference>
<sequence length="1461" mass="157929">MPLPRYPSQQSWEEPPRHHHHQQDYASRGPESWGTSANYTGANNNDPQGWYQRGRYETSYYPSDRLGYNSRPMQASAVPHPLAPPTFPESGWPPPLGPTGTTLPVAKPLPPDRSRGYQDLDAAPGDSGKGSNRKASAAAVAGGSRPYGSDVPQSKPQQPAQRICGLLTMIDASRGFIHSKATGLSKVVFHISQCSSVQQKQMLIDRFKRNASLAKDMPVAFSLARHPNGTCVAKSVTLYYVKPPAGQEQRPQATSAPSGTPTEVLERARKVQEAAVAAVASAKALYPTAKRGKGSGPKASGNRKKRRSSPPHPPAPRRGKSSSPKKGGGIMASPRGSAPVRRSFPPATAKASEAKSPGKAPPPSTQHLAPNDLANPNAPILGALAQLTVPPGFPPPPPPPSAMPPAASAKSPSKAKQQPSAPTSSPVVRDWRSKGASPKAEGNKDFSYKQSAEHPLRLVKAGIPPKVKSPAKIPPKAPQEPPKDAIEVEKPPATDKQEPEAPTPSSAPVTAEPKKPAAPTLPIDSRTEAEKEKSPTTGANRRSMSITSAAASSVSPISVATLVEDDRRGDIPEDDLDFTCDSDGFARGNVVFKEGWLPIDPPNVTVTLLGSTCEDVSRAIRRICAERSCVSLEVVDVPIERGYSTRSSVLAIGTRHGVTVLGCDGPTTGRASKSDNEEWTVARTVLANHLFGRASSRSSTVPLVVGTSNGASRLCRFLGMHDLSREETLQCVDIVDAIKKMLAQSEKGGGQGLPPHADVLIKDIRMFHDARSLPITLSSLCNFFHRPHRVLLGSTRHSNRAFDLGHVAFYTRRVFQQFNKLFTGKPTEARKRKRPAASAAAPAADPRVQSKQAGAKQPINGSAMPKTTGGVATIDGEGTGHNGAGGLCEADRRLVRDAVLSFIQRELQASKDLTTMASSSLASRHQSTDRFRVLPTADDAQLVHRKALWDARGCNLTLNESDLTDMSNDVLVDYLRILYFNDIDIYFLLGNSDRVQPNRPISYENPCNERKALFVAKKLLVAHGASSQRVAKLQAKIDTFCGPANGVHVSSTCEEIVPYISEVAPKCEVGKRPSNLGGGVGLYAKENVSAGDVVIRVPEGDLRIINIYEAAADPEFGPVVADLLAAGHHIDTCLLLYLVHVYKSAKLRSLPSIASFIQYLPEEFSGNLMEWPLEALDALGIPQIRRLVTQQMDLLWGIHRALPAGLCSSFDEELLWARSLCDSRAFALDVPPPTWCPQWLEKYLTPEQPITCVIPGADLLNHHQRGQCGFPRFDKDSRSFVITAEANVPAGSELFINYGGLQNWEQLMYYGFCEFSQNPYDSVTLDLAAPGAQDGLQLDTIGTEHVIRRGSPTVSPRLWEALTNMAGVEHPEELEEGAVDSLVALLRQVTLAPAPETSSANDWWMDDYGEVIAKFRSSQMALVDDAERVLREMVAKDKKARAVHSGGQAGYRRAKAFRKRR</sequence>
<dbReference type="Pfam" id="PF00856">
    <property type="entry name" value="SET"/>
    <property type="match status" value="1"/>
</dbReference>
<accession>A0A7J6N123</accession>
<dbReference type="Proteomes" id="UP000591131">
    <property type="component" value="Unassembled WGS sequence"/>
</dbReference>
<feature type="region of interest" description="Disordered" evidence="1">
    <location>
        <begin position="825"/>
        <end position="877"/>
    </location>
</feature>
<feature type="compositionally biased region" description="Polar residues" evidence="1">
    <location>
        <begin position="33"/>
        <end position="47"/>
    </location>
</feature>
<dbReference type="GO" id="GO:0016279">
    <property type="term" value="F:protein-lysine N-methyltransferase activity"/>
    <property type="evidence" value="ECO:0007669"/>
    <property type="project" value="TreeGrafter"/>
</dbReference>
<evidence type="ECO:0000313" key="4">
    <source>
        <dbReference type="Proteomes" id="UP000591131"/>
    </source>
</evidence>
<evidence type="ECO:0000259" key="2">
    <source>
        <dbReference type="PROSITE" id="PS50280"/>
    </source>
</evidence>
<dbReference type="Gene3D" id="3.90.1410.10">
    <property type="entry name" value="set domain protein methyltransferase, domain 1"/>
    <property type="match status" value="1"/>
</dbReference>
<feature type="region of interest" description="Disordered" evidence="1">
    <location>
        <begin position="1"/>
        <end position="160"/>
    </location>
</feature>
<feature type="compositionally biased region" description="Basic and acidic residues" evidence="1">
    <location>
        <begin position="481"/>
        <end position="499"/>
    </location>
</feature>
<gene>
    <name evidence="3" type="ORF">FOL47_000554</name>
</gene>
<dbReference type="EMBL" id="JAAPAO010000011">
    <property type="protein sequence ID" value="KAF4677599.1"/>
    <property type="molecule type" value="Genomic_DNA"/>
</dbReference>
<organism evidence="3 4">
    <name type="scientific">Perkinsus chesapeaki</name>
    <name type="common">Clam parasite</name>
    <name type="synonym">Perkinsus andrewsi</name>
    <dbReference type="NCBI Taxonomy" id="330153"/>
    <lineage>
        <taxon>Eukaryota</taxon>
        <taxon>Sar</taxon>
        <taxon>Alveolata</taxon>
        <taxon>Perkinsozoa</taxon>
        <taxon>Perkinsea</taxon>
        <taxon>Perkinsida</taxon>
        <taxon>Perkinsidae</taxon>
        <taxon>Perkinsus</taxon>
    </lineage>
</organism>
<feature type="region of interest" description="Disordered" evidence="1">
    <location>
        <begin position="287"/>
        <end position="550"/>
    </location>
</feature>
<comment type="caution">
    <text evidence="3">The sequence shown here is derived from an EMBL/GenBank/DDBJ whole genome shotgun (WGS) entry which is preliminary data.</text>
</comment>
<evidence type="ECO:0000256" key="1">
    <source>
        <dbReference type="SAM" id="MobiDB-lite"/>
    </source>
</evidence>
<feature type="region of interest" description="Disordered" evidence="1">
    <location>
        <begin position="245"/>
        <end position="265"/>
    </location>
</feature>
<feature type="compositionally biased region" description="Polar residues" evidence="1">
    <location>
        <begin position="249"/>
        <end position="261"/>
    </location>
</feature>
<feature type="compositionally biased region" description="Basic residues" evidence="1">
    <location>
        <begin position="301"/>
        <end position="320"/>
    </location>
</feature>
<dbReference type="PANTHER" id="PTHR13271">
    <property type="entry name" value="UNCHARACTERIZED PUTATIVE METHYLTRANSFERASE"/>
    <property type="match status" value="1"/>
</dbReference>
<dbReference type="InterPro" id="IPR001214">
    <property type="entry name" value="SET_dom"/>
</dbReference>
<proteinExistence type="predicted"/>
<dbReference type="SUPFAM" id="SSF82199">
    <property type="entry name" value="SET domain"/>
    <property type="match status" value="1"/>
</dbReference>
<feature type="compositionally biased region" description="Low complexity" evidence="1">
    <location>
        <begin position="404"/>
        <end position="422"/>
    </location>
</feature>
<feature type="compositionally biased region" description="Pro residues" evidence="1">
    <location>
        <begin position="81"/>
        <end position="97"/>
    </location>
</feature>
<keyword evidence="4" id="KW-1185">Reference proteome</keyword>
<feature type="compositionally biased region" description="Pro residues" evidence="1">
    <location>
        <begin position="391"/>
        <end position="403"/>
    </location>
</feature>
<dbReference type="InterPro" id="IPR046341">
    <property type="entry name" value="SET_dom_sf"/>
</dbReference>
<feature type="compositionally biased region" description="Polar residues" evidence="1">
    <location>
        <begin position="151"/>
        <end position="160"/>
    </location>
</feature>
<protein>
    <recommendedName>
        <fullName evidence="2">SET domain-containing protein</fullName>
    </recommendedName>
</protein>
<dbReference type="CDD" id="cd10527">
    <property type="entry name" value="SET_LSMT"/>
    <property type="match status" value="1"/>
</dbReference>
<feature type="domain" description="SET" evidence="2">
    <location>
        <begin position="1065"/>
        <end position="1299"/>
    </location>
</feature>
<feature type="compositionally biased region" description="Basic and acidic residues" evidence="1">
    <location>
        <begin position="525"/>
        <end position="534"/>
    </location>
</feature>
<feature type="compositionally biased region" description="Low complexity" evidence="1">
    <location>
        <begin position="836"/>
        <end position="847"/>
    </location>
</feature>
<dbReference type="InterPro" id="IPR050600">
    <property type="entry name" value="SETD3_SETD6_MTase"/>
</dbReference>
<dbReference type="OrthoDB" id="341421at2759"/>
<name>A0A7J6N123_PERCH</name>
<evidence type="ECO:0000313" key="3">
    <source>
        <dbReference type="EMBL" id="KAF4677599.1"/>
    </source>
</evidence>
<reference evidence="3 4" key="1">
    <citation type="submission" date="2020-04" db="EMBL/GenBank/DDBJ databases">
        <title>Perkinsus chesapeaki whole genome sequence.</title>
        <authorList>
            <person name="Bogema D.R."/>
        </authorList>
    </citation>
    <scope>NUCLEOTIDE SEQUENCE [LARGE SCALE GENOMIC DNA]</scope>
    <source>
        <strain evidence="3">ATCC PRA-425</strain>
    </source>
</reference>
<feature type="compositionally biased region" description="Basic and acidic residues" evidence="1">
    <location>
        <begin position="441"/>
        <end position="456"/>
    </location>
</feature>